<dbReference type="PROSITE" id="PS51283">
    <property type="entry name" value="DUSP"/>
    <property type="match status" value="1"/>
</dbReference>
<keyword evidence="3" id="KW-0862">Zinc</keyword>
<evidence type="ECO:0000256" key="5">
    <source>
        <dbReference type="SAM" id="MobiDB-lite"/>
    </source>
</evidence>
<feature type="compositionally biased region" description="Low complexity" evidence="5">
    <location>
        <begin position="1"/>
        <end position="20"/>
    </location>
</feature>
<proteinExistence type="predicted"/>
<organism evidence="8 9">
    <name type="scientific">Plasmopara halstedii</name>
    <name type="common">Downy mildew of sunflower</name>
    <dbReference type="NCBI Taxonomy" id="4781"/>
    <lineage>
        <taxon>Eukaryota</taxon>
        <taxon>Sar</taxon>
        <taxon>Stramenopiles</taxon>
        <taxon>Oomycota</taxon>
        <taxon>Peronosporomycetes</taxon>
        <taxon>Peronosporales</taxon>
        <taxon>Peronosporaceae</taxon>
        <taxon>Plasmopara</taxon>
    </lineage>
</organism>
<dbReference type="SUPFAM" id="SSF143791">
    <property type="entry name" value="DUSP-like"/>
    <property type="match status" value="1"/>
</dbReference>
<dbReference type="PROSITE" id="PS50178">
    <property type="entry name" value="ZF_FYVE"/>
    <property type="match status" value="1"/>
</dbReference>
<dbReference type="InterPro" id="IPR013083">
    <property type="entry name" value="Znf_RING/FYVE/PHD"/>
</dbReference>
<evidence type="ECO:0000256" key="4">
    <source>
        <dbReference type="PROSITE-ProRule" id="PRU00091"/>
    </source>
</evidence>
<dbReference type="GeneID" id="36403638"/>
<dbReference type="Proteomes" id="UP000054928">
    <property type="component" value="Unassembled WGS sequence"/>
</dbReference>
<accession>A0A0P1ACT5</accession>
<dbReference type="InterPro" id="IPR006615">
    <property type="entry name" value="Pept_C19_DUSP"/>
</dbReference>
<dbReference type="InterPro" id="IPR017455">
    <property type="entry name" value="Znf_FYVE-rel"/>
</dbReference>
<evidence type="ECO:0000256" key="2">
    <source>
        <dbReference type="ARBA" id="ARBA00022771"/>
    </source>
</evidence>
<dbReference type="AlphaFoldDB" id="A0A0P1ACT5"/>
<dbReference type="PANTHER" id="PTHR23164">
    <property type="entry name" value="EARLY ENDOSOME ANTIGEN 1"/>
    <property type="match status" value="1"/>
</dbReference>
<dbReference type="Pfam" id="PF06337">
    <property type="entry name" value="DUSP"/>
    <property type="match status" value="1"/>
</dbReference>
<dbReference type="GO" id="GO:0008270">
    <property type="term" value="F:zinc ion binding"/>
    <property type="evidence" value="ECO:0007669"/>
    <property type="project" value="UniProtKB-KW"/>
</dbReference>
<feature type="domain" description="FYVE-type" evidence="6">
    <location>
        <begin position="168"/>
        <end position="228"/>
    </location>
</feature>
<dbReference type="RefSeq" id="XP_024574883.1">
    <property type="nucleotide sequence ID" value="XM_024723958.1"/>
</dbReference>
<evidence type="ECO:0000256" key="3">
    <source>
        <dbReference type="ARBA" id="ARBA00022833"/>
    </source>
</evidence>
<evidence type="ECO:0000256" key="1">
    <source>
        <dbReference type="ARBA" id="ARBA00022723"/>
    </source>
</evidence>
<feature type="compositionally biased region" description="Basic residues" evidence="5">
    <location>
        <begin position="43"/>
        <end position="52"/>
    </location>
</feature>
<dbReference type="Gene3D" id="3.30.2230.10">
    <property type="entry name" value="DUSP-like"/>
    <property type="match status" value="1"/>
</dbReference>
<feature type="domain" description="DUSP" evidence="7">
    <location>
        <begin position="268"/>
        <end position="417"/>
    </location>
</feature>
<evidence type="ECO:0000259" key="6">
    <source>
        <dbReference type="PROSITE" id="PS50178"/>
    </source>
</evidence>
<dbReference type="SMART" id="SM00064">
    <property type="entry name" value="FYVE"/>
    <property type="match status" value="1"/>
</dbReference>
<dbReference type="InterPro" id="IPR035927">
    <property type="entry name" value="DUSP-like_sf"/>
</dbReference>
<dbReference type="GO" id="GO:0004843">
    <property type="term" value="F:cysteine-type deubiquitinase activity"/>
    <property type="evidence" value="ECO:0007669"/>
    <property type="project" value="InterPro"/>
</dbReference>
<feature type="compositionally biased region" description="Polar residues" evidence="5">
    <location>
        <begin position="28"/>
        <end position="37"/>
    </location>
</feature>
<dbReference type="OrthoDB" id="660555at2759"/>
<feature type="region of interest" description="Disordered" evidence="5">
    <location>
        <begin position="1"/>
        <end position="52"/>
    </location>
</feature>
<dbReference type="OMA" id="RPMVIYY"/>
<reference evidence="9" key="1">
    <citation type="submission" date="2014-09" db="EMBL/GenBank/DDBJ databases">
        <authorList>
            <person name="Sharma Rahul"/>
            <person name="Thines Marco"/>
        </authorList>
    </citation>
    <scope>NUCLEOTIDE SEQUENCE [LARGE SCALE GENOMIC DNA]</scope>
</reference>
<keyword evidence="1" id="KW-0479">Metal-binding</keyword>
<evidence type="ECO:0000313" key="9">
    <source>
        <dbReference type="Proteomes" id="UP000054928"/>
    </source>
</evidence>
<dbReference type="EMBL" id="CCYD01000322">
    <property type="protein sequence ID" value="CEG38514.1"/>
    <property type="molecule type" value="Genomic_DNA"/>
</dbReference>
<keyword evidence="2 4" id="KW-0863">Zinc-finger</keyword>
<protein>
    <submittedName>
        <fullName evidence="8">FYVE finger containing protein</fullName>
    </submittedName>
</protein>
<evidence type="ECO:0000259" key="7">
    <source>
        <dbReference type="PROSITE" id="PS51283"/>
    </source>
</evidence>
<dbReference type="Gene3D" id="3.30.40.10">
    <property type="entry name" value="Zinc/RING finger domain, C3HC4 (zinc finger)"/>
    <property type="match status" value="1"/>
</dbReference>
<dbReference type="SUPFAM" id="SSF57903">
    <property type="entry name" value="FYVE/PHD zinc finger"/>
    <property type="match status" value="1"/>
</dbReference>
<dbReference type="InterPro" id="IPR011011">
    <property type="entry name" value="Znf_FYVE_PHD"/>
</dbReference>
<sequence>MDRASSADLASSSSSSLFRRFQSKKSGSKTPTESLASSLPPPRHSHRRILSRDRKRPMVIYYSSNPLNLVNVLKLPASSDIVDEELSTPCGNKVTECDNNGFDSANELDLTSSMTPRENLASSYGPGRALMRMSQTFGRASERVETCSSGEGRAARQSVKYDVTWRQDDESACCQVCFAMFTKLSRRRHHCRVCGELVCGACSQDQVSLLDKFATPRRACVACCSLLQAMARARDDRVKIIESDATTATPMKRHKSVPVNSHSKSATPRYRDRLNEVHRVMAAGKLSRHRGSSEKKLYVISSRWVRSWLAFTSSASRRPNSMCSPDYGFDTETSPSSPHSDKSNINCAPGPIDNLSLLELSRGKLIRRLGLTRDATFASDVSNVSEDGDFQLLSPEVWDVFQRLYGGAPAIFVDLTSSDPSAWIVDVASLLTHTNEQLAPTIERALLTRHCSDNSLYDSRTPTPVTPGSSRYFTQQSPKSPAWTVTSSICSSVGEDKERMQSPVGSAKVRIEDLETDLATLTLKTSVEGEEEMRATSSGRSPTAAPLMTVPRVLLLLDLCLTCMLG</sequence>
<dbReference type="Pfam" id="PF01363">
    <property type="entry name" value="FYVE"/>
    <property type="match status" value="1"/>
</dbReference>
<keyword evidence="9" id="KW-1185">Reference proteome</keyword>
<dbReference type="InterPro" id="IPR000306">
    <property type="entry name" value="Znf_FYVE"/>
</dbReference>
<name>A0A0P1ACT5_PLAHL</name>
<feature type="region of interest" description="Disordered" evidence="5">
    <location>
        <begin position="458"/>
        <end position="478"/>
    </location>
</feature>
<evidence type="ECO:0000313" key="8">
    <source>
        <dbReference type="EMBL" id="CEG38514.1"/>
    </source>
</evidence>